<name>G4RLW1_THETK</name>
<dbReference type="EMBL" id="FN869859">
    <property type="protein sequence ID" value="CCC82556.1"/>
    <property type="molecule type" value="Genomic_DNA"/>
</dbReference>
<dbReference type="InterPro" id="IPR008269">
    <property type="entry name" value="Lon_proteolytic"/>
</dbReference>
<proteinExistence type="predicted"/>
<sequence length="565" mass="60506">MSKLYLVLVVILASLAPALVLSSLKPGTHMVVVGTTTINALAVSSSGGGAVVPIEVTLLSPGNGRVYVAGVPEAGEGFGPSAQVALYVASRLAGSPSANYTALIRVRGVEASVGGPSASGYIAAALFALMKGIPLKNDTAMTGIILPDGTIGWVGGVSDKVQAAAQNGIKYVLVPLGEQSEARGVTGVKVIPVATLQQAIYYLTGYNVTYIYNSSSLNTQIFNETSKYLYEQILSLYRNITGSSSNNYVNMSMISGLASEGQYYTAASLIFQGLYKYYSSQLNSGVVSSSALYREALDLAHKYDNYIKNITITSNNLGIIIGIYERIYQIYQEANSSSPDIALMYTRAITLPQWINAAQRLAYGRVINESSVQDMAETYLEYAYVMYSYVTTTYGSQLPMDLSNQLQQDFSLAQVLYSKGHYLASLAASLDTIALAENALDAPGASDLAPVVRQVALQNIYRAAACGSPNILPLSYIQFGDYYEDSDIVTALYMYQEASMYAAAIGDILCSAQKSYVIASPPQNVSMLTPPPPPVAAVLPHYINYITSIVLVIFTLVIILILLKK</sequence>
<dbReference type="OrthoDB" id="15525at2157"/>
<comment type="subcellular location">
    <subcellularLocation>
        <location evidence="1">Membrane</location>
        <topology evidence="1">Multi-pass membrane protein</topology>
    </subcellularLocation>
</comment>
<dbReference type="eggNOG" id="arCOG01937">
    <property type="taxonomic scope" value="Archaea"/>
</dbReference>
<dbReference type="MEROPS" id="S16.A12"/>
<dbReference type="GeneID" id="11262826"/>
<keyword evidence="2" id="KW-0812">Transmembrane</keyword>
<dbReference type="PANTHER" id="PTHR10046">
    <property type="entry name" value="ATP DEPENDENT LON PROTEASE FAMILY MEMBER"/>
    <property type="match status" value="1"/>
</dbReference>
<dbReference type="GO" id="GO:0006508">
    <property type="term" value="P:proteolysis"/>
    <property type="evidence" value="ECO:0007669"/>
    <property type="project" value="UniProtKB-KW"/>
</dbReference>
<dbReference type="PaxDb" id="768679-TTX_1942"/>
<dbReference type="AlphaFoldDB" id="G4RLW1"/>
<keyword evidence="2" id="KW-0472">Membrane</keyword>
<evidence type="ECO:0000313" key="5">
    <source>
        <dbReference type="Proteomes" id="UP000002654"/>
    </source>
</evidence>
<dbReference type="InterPro" id="IPR020568">
    <property type="entry name" value="Ribosomal_Su5_D2-typ_SF"/>
</dbReference>
<dbReference type="RefSeq" id="WP_014127809.1">
    <property type="nucleotide sequence ID" value="NC_016070.1"/>
</dbReference>
<evidence type="ECO:0000256" key="2">
    <source>
        <dbReference type="SAM" id="Phobius"/>
    </source>
</evidence>
<dbReference type="GO" id="GO:0004252">
    <property type="term" value="F:serine-type endopeptidase activity"/>
    <property type="evidence" value="ECO:0007669"/>
    <property type="project" value="InterPro"/>
</dbReference>
<dbReference type="InterPro" id="IPR014721">
    <property type="entry name" value="Ribsml_uS5_D2-typ_fold_subgr"/>
</dbReference>
<evidence type="ECO:0000313" key="4">
    <source>
        <dbReference type="EMBL" id="CCC82556.1"/>
    </source>
</evidence>
<evidence type="ECO:0000259" key="3">
    <source>
        <dbReference type="Pfam" id="PF05362"/>
    </source>
</evidence>
<keyword evidence="2" id="KW-1133">Transmembrane helix</keyword>
<evidence type="ECO:0000256" key="1">
    <source>
        <dbReference type="ARBA" id="ARBA00004141"/>
    </source>
</evidence>
<dbReference type="Pfam" id="PF05362">
    <property type="entry name" value="Lon_C"/>
    <property type="match status" value="1"/>
</dbReference>
<dbReference type="Proteomes" id="UP000002654">
    <property type="component" value="Chromosome"/>
</dbReference>
<dbReference type="InterPro" id="IPR027065">
    <property type="entry name" value="Lon_Prtase"/>
</dbReference>
<reference evidence="4 5" key="1">
    <citation type="journal article" date="2011" name="PLoS ONE">
        <title>The complete genome sequence of Thermoproteus tenax: a physiologically versatile member of the Crenarchaeota.</title>
        <authorList>
            <person name="Siebers B."/>
            <person name="Zaparty M."/>
            <person name="Raddatz G."/>
            <person name="Tjaden B."/>
            <person name="Albers S.V."/>
            <person name="Bell S.D."/>
            <person name="Blombach F."/>
            <person name="Kletzin A."/>
            <person name="Kyrpides N."/>
            <person name="Lanz C."/>
            <person name="Plagens A."/>
            <person name="Rampp M."/>
            <person name="Rosinus A."/>
            <person name="von Jan M."/>
            <person name="Makarova K.S."/>
            <person name="Klenk H.P."/>
            <person name="Schuster S.C."/>
            <person name="Hensel R."/>
        </authorList>
    </citation>
    <scope>NUCLEOTIDE SEQUENCE [LARGE SCALE GENOMIC DNA]</scope>
    <source>
        <strain evidence="5">ATCC 35583 / DSM 2078 / JCM 9277 / NBRC 100435 / Kra 1</strain>
    </source>
</reference>
<dbReference type="GO" id="GO:0004176">
    <property type="term" value="F:ATP-dependent peptidase activity"/>
    <property type="evidence" value="ECO:0007669"/>
    <property type="project" value="InterPro"/>
</dbReference>
<dbReference type="GO" id="GO:0016020">
    <property type="term" value="C:membrane"/>
    <property type="evidence" value="ECO:0007669"/>
    <property type="project" value="UniProtKB-SubCell"/>
</dbReference>
<organism evidence="4 5">
    <name type="scientific">Thermoproteus tenax (strain ATCC 35583 / DSM 2078 / JCM 9277 / NBRC 100435 / Kra 1)</name>
    <dbReference type="NCBI Taxonomy" id="768679"/>
    <lineage>
        <taxon>Archaea</taxon>
        <taxon>Thermoproteota</taxon>
        <taxon>Thermoprotei</taxon>
        <taxon>Thermoproteales</taxon>
        <taxon>Thermoproteaceae</taxon>
        <taxon>Thermoproteus</taxon>
    </lineage>
</organism>
<dbReference type="KEGG" id="ttn:TTX_1942"/>
<dbReference type="SUPFAM" id="SSF54211">
    <property type="entry name" value="Ribosomal protein S5 domain 2-like"/>
    <property type="match status" value="1"/>
</dbReference>
<keyword evidence="4" id="KW-0378">Hydrolase</keyword>
<gene>
    <name evidence="4" type="ordered locus">TTX_1942</name>
</gene>
<dbReference type="PATRIC" id="fig|768679.9.peg.1965"/>
<feature type="transmembrane region" description="Helical" evidence="2">
    <location>
        <begin position="542"/>
        <end position="563"/>
    </location>
</feature>
<accession>G4RLW1</accession>
<dbReference type="GO" id="GO:0030163">
    <property type="term" value="P:protein catabolic process"/>
    <property type="evidence" value="ECO:0007669"/>
    <property type="project" value="InterPro"/>
</dbReference>
<dbReference type="PRINTS" id="PR00830">
    <property type="entry name" value="ENDOLAPTASE"/>
</dbReference>
<dbReference type="HOGENOM" id="CLU_488884_0_0_2"/>
<feature type="domain" description="Lon proteolytic" evidence="3">
    <location>
        <begin position="38"/>
        <end position="181"/>
    </location>
</feature>
<dbReference type="Gene3D" id="3.30.230.10">
    <property type="match status" value="1"/>
</dbReference>
<dbReference type="STRING" id="768679.TTX_1942"/>
<protein>
    <submittedName>
        <fullName evidence="4">Archaeal serine protease</fullName>
    </submittedName>
</protein>
<dbReference type="GO" id="GO:0005524">
    <property type="term" value="F:ATP binding"/>
    <property type="evidence" value="ECO:0007669"/>
    <property type="project" value="InterPro"/>
</dbReference>
<keyword evidence="4" id="KW-0645">Protease</keyword>
<keyword evidence="5" id="KW-1185">Reference proteome</keyword>